<organism evidence="2 3">
    <name type="scientific">Cloeon dipterum</name>
    <dbReference type="NCBI Taxonomy" id="197152"/>
    <lineage>
        <taxon>Eukaryota</taxon>
        <taxon>Metazoa</taxon>
        <taxon>Ecdysozoa</taxon>
        <taxon>Arthropoda</taxon>
        <taxon>Hexapoda</taxon>
        <taxon>Insecta</taxon>
        <taxon>Pterygota</taxon>
        <taxon>Palaeoptera</taxon>
        <taxon>Ephemeroptera</taxon>
        <taxon>Pisciforma</taxon>
        <taxon>Baetidae</taxon>
        <taxon>Cloeon</taxon>
    </lineage>
</organism>
<accession>A0A8S1CQQ4</accession>
<dbReference type="InterPro" id="IPR011333">
    <property type="entry name" value="SKP1/BTB/POZ_sf"/>
</dbReference>
<dbReference type="InterPro" id="IPR000210">
    <property type="entry name" value="BTB/POZ_dom"/>
</dbReference>
<dbReference type="PANTHER" id="PTHR24410:SF23">
    <property type="entry name" value="BTB DOMAIN-CONTAINING PROTEIN-RELATED"/>
    <property type="match status" value="1"/>
</dbReference>
<gene>
    <name evidence="2" type="ORF">CLODIP_2_CD10711</name>
</gene>
<dbReference type="SUPFAM" id="SSF54695">
    <property type="entry name" value="POZ domain"/>
    <property type="match status" value="1"/>
</dbReference>
<reference evidence="2 3" key="1">
    <citation type="submission" date="2020-04" db="EMBL/GenBank/DDBJ databases">
        <authorList>
            <person name="Alioto T."/>
            <person name="Alioto T."/>
            <person name="Gomez Garrido J."/>
        </authorList>
    </citation>
    <scope>NUCLEOTIDE SEQUENCE [LARGE SCALE GENOMIC DNA]</scope>
</reference>
<dbReference type="InterPro" id="IPR011705">
    <property type="entry name" value="BACK"/>
</dbReference>
<protein>
    <recommendedName>
        <fullName evidence="1">BTB domain-containing protein</fullName>
    </recommendedName>
</protein>
<dbReference type="AlphaFoldDB" id="A0A8S1CQQ4"/>
<dbReference type="EMBL" id="CADEPI010000052">
    <property type="protein sequence ID" value="CAB3370372.1"/>
    <property type="molecule type" value="Genomic_DNA"/>
</dbReference>
<dbReference type="OrthoDB" id="45365at2759"/>
<dbReference type="InterPro" id="IPR051481">
    <property type="entry name" value="BTB-POZ/Galectin-3-binding"/>
</dbReference>
<keyword evidence="3" id="KW-1185">Reference proteome</keyword>
<dbReference type="PANTHER" id="PTHR24410">
    <property type="entry name" value="HL07962P-RELATED"/>
    <property type="match status" value="1"/>
</dbReference>
<dbReference type="Proteomes" id="UP000494165">
    <property type="component" value="Unassembled WGS sequence"/>
</dbReference>
<sequence length="481" mass="55496">MSAMSVSERSFSERRLNLLKKGDIADVEIMVGPDSSQQIPNIYASKVHLISSSEYFKKLIADSKERSGKCIVVRLPPIEPEVVRRVVEFTFLGGKMLSELKNVKLCVGLMIVASKKFELEELGQYCKHVLLDKFLNVDSFWPIFNAFHDKHPLVYEATQEFLVENSEAVLQHEAMHNVSPEALSAFLQDPNLHIDSEMKLVNACINYAFANSGEEFVRSIFRRVALPHLRLYNLEKGEDADVLKVFLTKNEYYCVLINMVPTELNRILEVFMNKLYNPVKFSDKKLPRMHMKRPIKVRFLPRVPIYAGHVFFLSKESWKKNMITGTAETKFVLSFKAPRNMTIVELQTLHPIRMSHFNITDVRECTYLNPVDSRWLLPSSVKIGENTQLELYETEIDNLLLTCATWKTSLQVKKGSQVTIEVFFDEPCLFRKTALHFEKNGAFQGIPFQFKMFQKENKNSELLEVIDSVVNIFKSLSFLKV</sequence>
<proteinExistence type="predicted"/>
<evidence type="ECO:0000259" key="1">
    <source>
        <dbReference type="PROSITE" id="PS50097"/>
    </source>
</evidence>
<dbReference type="Pfam" id="PF00651">
    <property type="entry name" value="BTB"/>
    <property type="match status" value="1"/>
</dbReference>
<name>A0A8S1CQQ4_9INSE</name>
<dbReference type="PROSITE" id="PS50097">
    <property type="entry name" value="BTB"/>
    <property type="match status" value="1"/>
</dbReference>
<dbReference type="Gene3D" id="1.25.40.420">
    <property type="match status" value="1"/>
</dbReference>
<dbReference type="Pfam" id="PF07707">
    <property type="entry name" value="BACK"/>
    <property type="match status" value="1"/>
</dbReference>
<evidence type="ECO:0000313" key="2">
    <source>
        <dbReference type="EMBL" id="CAB3370372.1"/>
    </source>
</evidence>
<evidence type="ECO:0000313" key="3">
    <source>
        <dbReference type="Proteomes" id="UP000494165"/>
    </source>
</evidence>
<feature type="domain" description="BTB" evidence="1">
    <location>
        <begin position="25"/>
        <end position="99"/>
    </location>
</feature>
<dbReference type="Gene3D" id="3.30.710.10">
    <property type="entry name" value="Potassium Channel Kv1.1, Chain A"/>
    <property type="match status" value="1"/>
</dbReference>
<comment type="caution">
    <text evidence="2">The sequence shown here is derived from an EMBL/GenBank/DDBJ whole genome shotgun (WGS) entry which is preliminary data.</text>
</comment>